<gene>
    <name evidence="1" type="ORF">C7459_104143</name>
</gene>
<reference evidence="1 2" key="1">
    <citation type="submission" date="2018-05" db="EMBL/GenBank/DDBJ databases">
        <title>Genomic Encyclopedia of Type Strains, Phase IV (KMG-IV): sequencing the most valuable type-strain genomes for metagenomic binning, comparative biology and taxonomic classification.</title>
        <authorList>
            <person name="Goeker M."/>
        </authorList>
    </citation>
    <scope>NUCLEOTIDE SEQUENCE [LARGE SCALE GENOMIC DNA]</scope>
    <source>
        <strain evidence="1 2">DSM 18773</strain>
    </source>
</reference>
<dbReference type="RefSeq" id="WP_109687362.1">
    <property type="nucleotide sequence ID" value="NZ_QGGL01000004.1"/>
</dbReference>
<organism evidence="1 2">
    <name type="scientific">Tumebacillus permanentifrigoris</name>
    <dbReference type="NCBI Taxonomy" id="378543"/>
    <lineage>
        <taxon>Bacteria</taxon>
        <taxon>Bacillati</taxon>
        <taxon>Bacillota</taxon>
        <taxon>Bacilli</taxon>
        <taxon>Bacillales</taxon>
        <taxon>Alicyclobacillaceae</taxon>
        <taxon>Tumebacillus</taxon>
    </lineage>
</organism>
<keyword evidence="2" id="KW-1185">Reference proteome</keyword>
<evidence type="ECO:0000313" key="1">
    <source>
        <dbReference type="EMBL" id="PWK14941.1"/>
    </source>
</evidence>
<sequence>MFTDIAKLSCGAYEQHDNCIEIFTNLYNVICNFEDRILELPHEDDETIRLLGPFYGRSLLENVCTTIVGRFDPFRILFVGEVQKQDSFGIASRSKSAIQWFGDIYEKGLENAELVPEKMWSSNKDFGKVGRGLLGDYYGELYWRPAFVSLLDDTNDYIGKPYLSDEIRSIPPEHFVKQTREGLSKLYSKLSKGVHSELVIRSELVFDRPTVLLLMSEVMQYCALLSLLSHKVKTTIGAMEFEDAVKRYDSIMERSERYGG</sequence>
<dbReference type="AlphaFoldDB" id="A0A316DXV2"/>
<dbReference type="OrthoDB" id="2988637at2"/>
<dbReference type="Proteomes" id="UP000245634">
    <property type="component" value="Unassembled WGS sequence"/>
</dbReference>
<dbReference type="EMBL" id="QGGL01000004">
    <property type="protein sequence ID" value="PWK14941.1"/>
    <property type="molecule type" value="Genomic_DNA"/>
</dbReference>
<name>A0A316DXV2_9BACL</name>
<proteinExistence type="predicted"/>
<comment type="caution">
    <text evidence="1">The sequence shown here is derived from an EMBL/GenBank/DDBJ whole genome shotgun (WGS) entry which is preliminary data.</text>
</comment>
<accession>A0A316DXV2</accession>
<evidence type="ECO:0000313" key="2">
    <source>
        <dbReference type="Proteomes" id="UP000245634"/>
    </source>
</evidence>
<protein>
    <submittedName>
        <fullName evidence="1">Uncharacterized protein</fullName>
    </submittedName>
</protein>